<gene>
    <name evidence="3" type="primary">Acey_s0042.g562</name>
    <name evidence="3" type="synonym">Acey-Y69H2.15</name>
    <name evidence="3" type="ORF">Y032_0042g562</name>
</gene>
<feature type="compositionally biased region" description="Polar residues" evidence="1">
    <location>
        <begin position="86"/>
        <end position="95"/>
    </location>
</feature>
<dbReference type="InterPro" id="IPR052664">
    <property type="entry name" value="BTB-MATH_domain_protein"/>
</dbReference>
<feature type="region of interest" description="Disordered" evidence="1">
    <location>
        <begin position="144"/>
        <end position="191"/>
    </location>
</feature>
<name>A0A016UGT8_9BILA</name>
<dbReference type="AlphaFoldDB" id="A0A016UGT8"/>
<evidence type="ECO:0000259" key="2">
    <source>
        <dbReference type="SMART" id="SM00225"/>
    </source>
</evidence>
<feature type="region of interest" description="Disordered" evidence="1">
    <location>
        <begin position="69"/>
        <end position="95"/>
    </location>
</feature>
<dbReference type="Pfam" id="PF00651">
    <property type="entry name" value="BTB"/>
    <property type="match status" value="1"/>
</dbReference>
<keyword evidence="4" id="KW-1185">Reference proteome</keyword>
<protein>
    <recommendedName>
        <fullName evidence="2">BTB domain-containing protein</fullName>
    </recommendedName>
</protein>
<dbReference type="Proteomes" id="UP000024635">
    <property type="component" value="Unassembled WGS sequence"/>
</dbReference>
<feature type="region of interest" description="Disordered" evidence="1">
    <location>
        <begin position="476"/>
        <end position="497"/>
    </location>
</feature>
<evidence type="ECO:0000313" key="4">
    <source>
        <dbReference type="Proteomes" id="UP000024635"/>
    </source>
</evidence>
<feature type="compositionally biased region" description="Basic and acidic residues" evidence="1">
    <location>
        <begin position="476"/>
        <end position="486"/>
    </location>
</feature>
<feature type="region of interest" description="Disordered" evidence="1">
    <location>
        <begin position="34"/>
        <end position="53"/>
    </location>
</feature>
<dbReference type="EMBL" id="JARK01001378">
    <property type="protein sequence ID" value="EYC13843.1"/>
    <property type="molecule type" value="Genomic_DNA"/>
</dbReference>
<dbReference type="SMART" id="SM00225">
    <property type="entry name" value="BTB"/>
    <property type="match status" value="1"/>
</dbReference>
<dbReference type="PANTHER" id="PTHR22743">
    <property type="entry name" value="MEPRIN/TRAF-LIKE MATH FAMILY-C.ELEGANS"/>
    <property type="match status" value="1"/>
</dbReference>
<dbReference type="SUPFAM" id="SSF54695">
    <property type="entry name" value="POZ domain"/>
    <property type="match status" value="1"/>
</dbReference>
<reference evidence="4" key="1">
    <citation type="journal article" date="2015" name="Nat. Genet.">
        <title>The genome and transcriptome of the zoonotic hookworm Ancylostoma ceylanicum identify infection-specific gene families.</title>
        <authorList>
            <person name="Schwarz E.M."/>
            <person name="Hu Y."/>
            <person name="Antoshechkin I."/>
            <person name="Miller M.M."/>
            <person name="Sternberg P.W."/>
            <person name="Aroian R.V."/>
        </authorList>
    </citation>
    <scope>NUCLEOTIDE SEQUENCE</scope>
    <source>
        <strain evidence="4">HY135</strain>
    </source>
</reference>
<comment type="caution">
    <text evidence="3">The sequence shown here is derived from an EMBL/GenBank/DDBJ whole genome shotgun (WGS) entry which is preliminary data.</text>
</comment>
<accession>A0A016UGT8</accession>
<feature type="region of interest" description="Disordered" evidence="1">
    <location>
        <begin position="1"/>
        <end position="28"/>
    </location>
</feature>
<feature type="compositionally biased region" description="Basic residues" evidence="1">
    <location>
        <begin position="159"/>
        <end position="170"/>
    </location>
</feature>
<dbReference type="Gene3D" id="3.30.710.10">
    <property type="entry name" value="Potassium Channel Kv1.1, Chain A"/>
    <property type="match status" value="1"/>
</dbReference>
<dbReference type="InterPro" id="IPR011333">
    <property type="entry name" value="SKP1/BTB/POZ_sf"/>
</dbReference>
<feature type="compositionally biased region" description="Low complexity" evidence="1">
    <location>
        <begin position="180"/>
        <end position="190"/>
    </location>
</feature>
<dbReference type="OrthoDB" id="5863975at2759"/>
<proteinExistence type="predicted"/>
<sequence>MTSFFKKLVDGRHRSKSPQKQVPPQIPHYQTRYVYGSPPHEDHYSVAPRNNDYSSNDYSQLPPVCYLPLPPSPLAPRHDDSRLSMHHSNQSNESVGIHSWNTERSDPFLGRSEQWREDMVKTSRDTADTSQHYYLPKDHNSNFEEPSLFEGPSMNGGVHRTRSHSPRKERRNFEEKVSSRSKSPQKRPSVNNSFDYLNSQCHLEGCSASIVVQSTRFLLCRHQLCHASDYFKNLFLTHRKHDDINIAVSGITNPSPATQFRWFVESCIPCPALRDITDDTLETCMRLARRFQANGLVVRCSKFIIENVYNRQPIVALCWLNWCLKHRFDEQVQSSCLPIVARLSLASLEQHRHMMSERIFADILAAKLRGCYEKAVHVFRTIHRMDHFSTDVDRCPRCGRTKEGMRVKVNADPCRKHIGCDRCYRQGCELEEKAGEDLQAFYQCPHALLPLNDTTDECHCQSRMLAVHLGSAYPAKRPEDMTDLKPRTSSPSRKKKQ</sequence>
<dbReference type="PANTHER" id="PTHR22743:SF171">
    <property type="entry name" value="BTB DOMAIN-CONTAINING PROTEIN"/>
    <property type="match status" value="1"/>
</dbReference>
<evidence type="ECO:0000256" key="1">
    <source>
        <dbReference type="SAM" id="MobiDB-lite"/>
    </source>
</evidence>
<feature type="domain" description="BTB" evidence="2">
    <location>
        <begin position="206"/>
        <end position="308"/>
    </location>
</feature>
<evidence type="ECO:0000313" key="3">
    <source>
        <dbReference type="EMBL" id="EYC13843.1"/>
    </source>
</evidence>
<dbReference type="InterPro" id="IPR000210">
    <property type="entry name" value="BTB/POZ_dom"/>
</dbReference>
<organism evidence="3 4">
    <name type="scientific">Ancylostoma ceylanicum</name>
    <dbReference type="NCBI Taxonomy" id="53326"/>
    <lineage>
        <taxon>Eukaryota</taxon>
        <taxon>Metazoa</taxon>
        <taxon>Ecdysozoa</taxon>
        <taxon>Nematoda</taxon>
        <taxon>Chromadorea</taxon>
        <taxon>Rhabditida</taxon>
        <taxon>Rhabditina</taxon>
        <taxon>Rhabditomorpha</taxon>
        <taxon>Strongyloidea</taxon>
        <taxon>Ancylostomatidae</taxon>
        <taxon>Ancylostomatinae</taxon>
        <taxon>Ancylostoma</taxon>
    </lineage>
</organism>